<evidence type="ECO:0000313" key="7">
    <source>
        <dbReference type="Proteomes" id="UP000184436"/>
    </source>
</evidence>
<sequence length="309" mass="34128">MKFKTMAVAALALGMNTLYAQNNTIRLIYPQWQGADIAKWITEVKDPEQASRGYYLGAQLLNFLAPDNGQKTITVPVATALAERKVTDGVLDRDILVSQTKAALDILKIENPDKIVTLGGECSVSVAPFTYLADKYKDDVAMIWIDAHPDITLPGDVYPAYHAMAVTACMGLGDKKIIGELPTKFDPSKILFVGLRDWERDEIKTRQKQYGIKHLTPEDVRENSDAIRSWLKSCGASKVVVHFDMDVLDPAEIIAAVGVVPSGMKISEVVRVINDIATEKEIVGLTVAEPMPRTAIRIKEMLHQLPLLK</sequence>
<feature type="signal peptide" evidence="5">
    <location>
        <begin position="1"/>
        <end position="20"/>
    </location>
</feature>
<dbReference type="PANTHER" id="PTHR43782">
    <property type="entry name" value="ARGINASE"/>
    <property type="match status" value="1"/>
</dbReference>
<keyword evidence="5" id="KW-0732">Signal</keyword>
<dbReference type="InterPro" id="IPR006035">
    <property type="entry name" value="Ureohydrolase"/>
</dbReference>
<dbReference type="PROSITE" id="PS51409">
    <property type="entry name" value="ARGINASE_2"/>
    <property type="match status" value="1"/>
</dbReference>
<dbReference type="OrthoDB" id="9788689at2"/>
<dbReference type="GO" id="GO:0030145">
    <property type="term" value="F:manganese ion binding"/>
    <property type="evidence" value="ECO:0007669"/>
    <property type="project" value="TreeGrafter"/>
</dbReference>
<keyword evidence="2" id="KW-0378">Hydrolase</keyword>
<reference evidence="6 7" key="1">
    <citation type="submission" date="2016-11" db="EMBL/GenBank/DDBJ databases">
        <authorList>
            <person name="Jaros S."/>
            <person name="Januszkiewicz K."/>
            <person name="Wedrychowicz H."/>
        </authorList>
    </citation>
    <scope>NUCLEOTIDE SEQUENCE [LARGE SCALE GENOMIC DNA]</scope>
    <source>
        <strain evidence="6 7">DSM 26883</strain>
    </source>
</reference>
<accession>A0A1M4TPB4</accession>
<dbReference type="InterPro" id="IPR023696">
    <property type="entry name" value="Ureohydrolase_dom_sf"/>
</dbReference>
<evidence type="ECO:0000256" key="1">
    <source>
        <dbReference type="ARBA" id="ARBA00022723"/>
    </source>
</evidence>
<comment type="similarity">
    <text evidence="4">Belongs to the arginase family.</text>
</comment>
<protein>
    <submittedName>
        <fullName evidence="6">Arginase</fullName>
    </submittedName>
</protein>
<dbReference type="PRINTS" id="PR00116">
    <property type="entry name" value="ARGINASE"/>
</dbReference>
<dbReference type="STRING" id="871325.SAMN05444349_102196"/>
<gene>
    <name evidence="6" type="ORF">SAMN05444349_102196</name>
</gene>
<dbReference type="PANTHER" id="PTHR43782:SF3">
    <property type="entry name" value="ARGINASE"/>
    <property type="match status" value="1"/>
</dbReference>
<dbReference type="EMBL" id="FQVD01000002">
    <property type="protein sequence ID" value="SHE46268.1"/>
    <property type="molecule type" value="Genomic_DNA"/>
</dbReference>
<evidence type="ECO:0000256" key="4">
    <source>
        <dbReference type="PROSITE-ProRule" id="PRU00742"/>
    </source>
</evidence>
<evidence type="ECO:0000256" key="3">
    <source>
        <dbReference type="ARBA" id="ARBA00023211"/>
    </source>
</evidence>
<keyword evidence="1" id="KW-0479">Metal-binding</keyword>
<evidence type="ECO:0000256" key="5">
    <source>
        <dbReference type="SAM" id="SignalP"/>
    </source>
</evidence>
<dbReference type="SUPFAM" id="SSF52768">
    <property type="entry name" value="Arginase/deacetylase"/>
    <property type="match status" value="1"/>
</dbReference>
<dbReference type="GO" id="GO:0004053">
    <property type="term" value="F:arginase activity"/>
    <property type="evidence" value="ECO:0007669"/>
    <property type="project" value="TreeGrafter"/>
</dbReference>
<name>A0A1M4TPB4_9BACE</name>
<dbReference type="Proteomes" id="UP000184436">
    <property type="component" value="Unassembled WGS sequence"/>
</dbReference>
<dbReference type="GO" id="GO:0005829">
    <property type="term" value="C:cytosol"/>
    <property type="evidence" value="ECO:0007669"/>
    <property type="project" value="TreeGrafter"/>
</dbReference>
<proteinExistence type="inferred from homology"/>
<organism evidence="6 7">
    <name type="scientific">Bacteroides faecichinchillae</name>
    <dbReference type="NCBI Taxonomy" id="871325"/>
    <lineage>
        <taxon>Bacteria</taxon>
        <taxon>Pseudomonadati</taxon>
        <taxon>Bacteroidota</taxon>
        <taxon>Bacteroidia</taxon>
        <taxon>Bacteroidales</taxon>
        <taxon>Bacteroidaceae</taxon>
        <taxon>Bacteroides</taxon>
    </lineage>
</organism>
<keyword evidence="7" id="KW-1185">Reference proteome</keyword>
<evidence type="ECO:0000313" key="6">
    <source>
        <dbReference type="EMBL" id="SHE46268.1"/>
    </source>
</evidence>
<evidence type="ECO:0000256" key="2">
    <source>
        <dbReference type="ARBA" id="ARBA00022801"/>
    </source>
</evidence>
<dbReference type="Gene3D" id="3.40.800.10">
    <property type="entry name" value="Ureohydrolase domain"/>
    <property type="match status" value="1"/>
</dbReference>
<keyword evidence="3" id="KW-0464">Manganese</keyword>
<dbReference type="CDD" id="cd09999">
    <property type="entry name" value="Arginase-like_1"/>
    <property type="match status" value="1"/>
</dbReference>
<dbReference type="Pfam" id="PF00491">
    <property type="entry name" value="Arginase"/>
    <property type="match status" value="1"/>
</dbReference>
<feature type="chain" id="PRO_5030031063" evidence="5">
    <location>
        <begin position="21"/>
        <end position="309"/>
    </location>
</feature>
<dbReference type="AlphaFoldDB" id="A0A1M4TPB4"/>